<dbReference type="OrthoDB" id="5069744at2"/>
<dbReference type="RefSeq" id="WP_098459630.1">
    <property type="nucleotide sequence ID" value="NZ_PDJC01000001.1"/>
</dbReference>
<keyword evidence="2" id="KW-1185">Reference proteome</keyword>
<dbReference type="EMBL" id="PDJC01000001">
    <property type="protein sequence ID" value="PFG16053.1"/>
    <property type="molecule type" value="Genomic_DNA"/>
</dbReference>
<name>A0A2A9CNT2_9ACTN</name>
<gene>
    <name evidence="1" type="ORF">ATK74_0582</name>
</gene>
<evidence type="ECO:0000313" key="2">
    <source>
        <dbReference type="Proteomes" id="UP000226079"/>
    </source>
</evidence>
<dbReference type="AlphaFoldDB" id="A0A2A9CNT2"/>
<comment type="caution">
    <text evidence="1">The sequence shown here is derived from an EMBL/GenBank/DDBJ whole genome shotgun (WGS) entry which is preliminary data.</text>
</comment>
<proteinExistence type="predicted"/>
<protein>
    <submittedName>
        <fullName evidence="1">Uncharacterized protein</fullName>
    </submittedName>
</protein>
<dbReference type="Proteomes" id="UP000226079">
    <property type="component" value="Unassembled WGS sequence"/>
</dbReference>
<organism evidence="1 2">
    <name type="scientific">Propionicimonas paludicola</name>
    <dbReference type="NCBI Taxonomy" id="185243"/>
    <lineage>
        <taxon>Bacteria</taxon>
        <taxon>Bacillati</taxon>
        <taxon>Actinomycetota</taxon>
        <taxon>Actinomycetes</taxon>
        <taxon>Propionibacteriales</taxon>
        <taxon>Nocardioidaceae</taxon>
        <taxon>Propionicimonas</taxon>
    </lineage>
</organism>
<evidence type="ECO:0000313" key="1">
    <source>
        <dbReference type="EMBL" id="PFG16053.1"/>
    </source>
</evidence>
<accession>A0A2A9CNT2</accession>
<sequence>MGTRKRLAAALAQQAMVRIDLCPRHSERVDGFVVGIGKKWGLVAATMDGGYFDGYQAFRLKDVDRVRRDKSFEGRFARTRPEWPPSPPPFGLDSTVGVVRSLAAWSPLIGIEKANERSAIWIGSLHKAGRKWVWLHEVAPDGSWAAEPLGYRTLRITNVQVGTHYLTALAEVAGDKPSSSPSESRNDKQ</sequence>
<reference evidence="1 2" key="1">
    <citation type="submission" date="2017-10" db="EMBL/GenBank/DDBJ databases">
        <title>Sequencing the genomes of 1000 actinobacteria strains.</title>
        <authorList>
            <person name="Klenk H.-P."/>
        </authorList>
    </citation>
    <scope>NUCLEOTIDE SEQUENCE [LARGE SCALE GENOMIC DNA]</scope>
    <source>
        <strain evidence="1 2">DSM 15597</strain>
    </source>
</reference>